<sequence>MNSKNELIQKFHQAANIMLCDARTSRCYGTEYALTYSDLSFLKCIQRNENNKAGDISQYLGITNGAVVQLAKKLEGKGYLESYRMEGNKKEVYYRLTKSGQTACEGYDKYNDDINALIEAYIIDLDEDTLGTIKGLFEAVITGIEKKDCYIKYSSKTKQLESKKDGRCEKCKRTY</sequence>
<keyword evidence="1" id="KW-0805">Transcription regulation</keyword>
<dbReference type="SUPFAM" id="SSF46785">
    <property type="entry name" value="Winged helix' DNA-binding domain"/>
    <property type="match status" value="1"/>
</dbReference>
<evidence type="ECO:0000313" key="5">
    <source>
        <dbReference type="EMBL" id="KAB1436027.1"/>
    </source>
</evidence>
<evidence type="ECO:0000313" key="6">
    <source>
        <dbReference type="Proteomes" id="UP000461768"/>
    </source>
</evidence>
<dbReference type="EMBL" id="WAGX01000007">
    <property type="protein sequence ID" value="KAB1436027.1"/>
    <property type="molecule type" value="Genomic_DNA"/>
</dbReference>
<keyword evidence="3" id="KW-0804">Transcription</keyword>
<dbReference type="Proteomes" id="UP000461768">
    <property type="component" value="Unassembled WGS sequence"/>
</dbReference>
<dbReference type="SMART" id="SM00347">
    <property type="entry name" value="HTH_MARR"/>
    <property type="match status" value="1"/>
</dbReference>
<proteinExistence type="predicted"/>
<feature type="domain" description="HTH marR-type" evidence="4">
    <location>
        <begin position="4"/>
        <end position="142"/>
    </location>
</feature>
<dbReference type="GO" id="GO:0003677">
    <property type="term" value="F:DNA binding"/>
    <property type="evidence" value="ECO:0007669"/>
    <property type="project" value="UniProtKB-KW"/>
</dbReference>
<evidence type="ECO:0000259" key="4">
    <source>
        <dbReference type="PROSITE" id="PS50995"/>
    </source>
</evidence>
<keyword evidence="6" id="KW-1185">Reference proteome</keyword>
<evidence type="ECO:0000256" key="2">
    <source>
        <dbReference type="ARBA" id="ARBA00023125"/>
    </source>
</evidence>
<dbReference type="OrthoDB" id="5461037at2"/>
<dbReference type="InterPro" id="IPR036390">
    <property type="entry name" value="WH_DNA-bd_sf"/>
</dbReference>
<dbReference type="RefSeq" id="WP_151147927.1">
    <property type="nucleotide sequence ID" value="NZ_WAGX01000007.1"/>
</dbReference>
<dbReference type="InterPro" id="IPR000835">
    <property type="entry name" value="HTH_MarR-typ"/>
</dbReference>
<reference evidence="5 6" key="2">
    <citation type="submission" date="2020-02" db="EMBL/GenBank/DDBJ databases">
        <title>Candidatus Galacturonibacter soehngenii shows hetero-acetogenic catabolism of galacturonic acid but lacks a canonical carbon monoxide dehydrogenase/acetyl-CoA synthase complex.</title>
        <authorList>
            <person name="Diender M."/>
            <person name="Stouten G.R."/>
            <person name="Petersen J.F."/>
            <person name="Nielsen P.H."/>
            <person name="Dueholm M.S."/>
            <person name="Pronk J.T."/>
            <person name="Van Loosdrecht M.C.M."/>
        </authorList>
    </citation>
    <scope>NUCLEOTIDE SEQUENCE [LARGE SCALE GENOMIC DNA]</scope>
    <source>
        <strain evidence="5">GalUA</strain>
    </source>
</reference>
<dbReference type="Pfam" id="PF13463">
    <property type="entry name" value="HTH_27"/>
    <property type="match status" value="1"/>
</dbReference>
<name>A0A7V7UB74_9FIRM</name>
<evidence type="ECO:0000256" key="1">
    <source>
        <dbReference type="ARBA" id="ARBA00023015"/>
    </source>
</evidence>
<accession>A0A7V7UB74</accession>
<keyword evidence="2" id="KW-0238">DNA-binding</keyword>
<dbReference type="Gene3D" id="1.10.10.10">
    <property type="entry name" value="Winged helix-like DNA-binding domain superfamily/Winged helix DNA-binding domain"/>
    <property type="match status" value="1"/>
</dbReference>
<dbReference type="InterPro" id="IPR052067">
    <property type="entry name" value="Metal_resp_HTH_trans_reg"/>
</dbReference>
<protein>
    <submittedName>
        <fullName evidence="5">MarR family transcriptional regulator</fullName>
    </submittedName>
</protein>
<gene>
    <name evidence="5" type="ORF">F7O84_16805</name>
</gene>
<organism evidence="5 6">
    <name type="scientific">Candidatus Galacturonatibacter soehngenii</name>
    <dbReference type="NCBI Taxonomy" id="2307010"/>
    <lineage>
        <taxon>Bacteria</taxon>
        <taxon>Bacillati</taxon>
        <taxon>Bacillota</taxon>
        <taxon>Clostridia</taxon>
        <taxon>Lachnospirales</taxon>
        <taxon>Lachnospiraceae</taxon>
        <taxon>Candidatus Galacturonatibacter</taxon>
    </lineage>
</organism>
<reference evidence="5 6" key="1">
    <citation type="submission" date="2019-09" db="EMBL/GenBank/DDBJ databases">
        <authorList>
            <person name="Valk L.C."/>
        </authorList>
    </citation>
    <scope>NUCLEOTIDE SEQUENCE [LARGE SCALE GENOMIC DNA]</scope>
    <source>
        <strain evidence="5">GalUA</strain>
    </source>
</reference>
<dbReference type="PANTHER" id="PTHR35790:SF4">
    <property type="entry name" value="HTH-TYPE TRANSCRIPTIONAL REGULATOR PCHR"/>
    <property type="match status" value="1"/>
</dbReference>
<dbReference type="GO" id="GO:0003700">
    <property type="term" value="F:DNA-binding transcription factor activity"/>
    <property type="evidence" value="ECO:0007669"/>
    <property type="project" value="InterPro"/>
</dbReference>
<dbReference type="PANTHER" id="PTHR35790">
    <property type="entry name" value="HTH-TYPE TRANSCRIPTIONAL REGULATOR PCHR"/>
    <property type="match status" value="1"/>
</dbReference>
<comment type="caution">
    <text evidence="5">The sequence shown here is derived from an EMBL/GenBank/DDBJ whole genome shotgun (WGS) entry which is preliminary data.</text>
</comment>
<evidence type="ECO:0000256" key="3">
    <source>
        <dbReference type="ARBA" id="ARBA00023163"/>
    </source>
</evidence>
<dbReference type="AlphaFoldDB" id="A0A7V7UB74"/>
<dbReference type="InterPro" id="IPR036388">
    <property type="entry name" value="WH-like_DNA-bd_sf"/>
</dbReference>
<dbReference type="PROSITE" id="PS50995">
    <property type="entry name" value="HTH_MARR_2"/>
    <property type="match status" value="1"/>
</dbReference>